<accession>A0A4R6WQ02</accession>
<dbReference type="Pfam" id="PF00593">
    <property type="entry name" value="TonB_dep_Rec_b-barrel"/>
    <property type="match status" value="1"/>
</dbReference>
<evidence type="ECO:0000256" key="2">
    <source>
        <dbReference type="ARBA" id="ARBA00023136"/>
    </source>
</evidence>
<keyword evidence="2 4" id="KW-0472">Membrane</keyword>
<keyword evidence="5" id="KW-0732">Signal</keyword>
<keyword evidence="8" id="KW-0675">Receptor</keyword>
<dbReference type="PANTHER" id="PTHR40980:SF5">
    <property type="entry name" value="TONB-DEPENDENT RECEPTOR"/>
    <property type="match status" value="1"/>
</dbReference>
<dbReference type="SUPFAM" id="SSF49464">
    <property type="entry name" value="Carboxypeptidase regulatory domain-like"/>
    <property type="match status" value="1"/>
</dbReference>
<dbReference type="Pfam" id="PF13715">
    <property type="entry name" value="CarbopepD_reg_2"/>
    <property type="match status" value="1"/>
</dbReference>
<evidence type="ECO:0000256" key="1">
    <source>
        <dbReference type="ARBA" id="ARBA00004442"/>
    </source>
</evidence>
<name>A0A4R6WQ02_9SPHI</name>
<proteinExistence type="inferred from homology"/>
<evidence type="ECO:0000259" key="6">
    <source>
        <dbReference type="Pfam" id="PF00593"/>
    </source>
</evidence>
<dbReference type="InterPro" id="IPR036942">
    <property type="entry name" value="Beta-barrel_TonB_sf"/>
</dbReference>
<comment type="caution">
    <text evidence="8">The sequence shown here is derived from an EMBL/GenBank/DDBJ whole genome shotgun (WGS) entry which is preliminary data.</text>
</comment>
<dbReference type="Proteomes" id="UP000295292">
    <property type="component" value="Unassembled WGS sequence"/>
</dbReference>
<comment type="similarity">
    <text evidence="4">Belongs to the TonB-dependent receptor family.</text>
</comment>
<feature type="signal peptide" evidence="5">
    <location>
        <begin position="1"/>
        <end position="25"/>
    </location>
</feature>
<dbReference type="Gene3D" id="2.40.170.20">
    <property type="entry name" value="TonB-dependent receptor, beta-barrel domain"/>
    <property type="match status" value="1"/>
</dbReference>
<feature type="domain" description="TonB-dependent receptor plug" evidence="7">
    <location>
        <begin position="179"/>
        <end position="271"/>
    </location>
</feature>
<dbReference type="InterPro" id="IPR012910">
    <property type="entry name" value="Plug_dom"/>
</dbReference>
<dbReference type="Pfam" id="PF07715">
    <property type="entry name" value="Plug"/>
    <property type="match status" value="1"/>
</dbReference>
<sequence>MKLNLNIKKAGLLVLGVVAGSVVFAQKTDPKGNALVKESTKKDTVNTLNAQQKTSASIADGVSASVLGIRGRIIDVETMKPIAGVSVSLSDNSKVTSTNANGEFIIPVDKKGDYKVVSSYLGYNKEITPVVLEAKNWETVSVVLVSESSTLDEVVVTRRRVQATEFALLEERKNSNLFVEKIGAQELSRKGVSDAAGAVSQLSGVSRQEGSTQVYVRGLGDRYISTSLNGLPIPASDPNLKNIALDIFTTDVVDYVGVDKSYNSPLNGDFGGATVNIGSKDFKGDRLFEVSVGSSVNSNAMKQWGDFYLQDGPNFFGYSNYKAPADVQGSYHFKNGWDPKKQTVLPMNFAVKAGDSFKVGSEGRMSLFGMVNFANGYGAREGVNSSFSAQGAPLKSLNQSQQSYSANTTGMLNANYQINAKHKLTYNFMYVNAGNQYRDVFTGYIRDAGVDAENYRGTINRSTFSSTQLFINQLLGKHTLTDKVELDWGLAYNNVKGDMPDRLQSMYSTTTNGDHYFIRVNAADNHRYTYYLKENELAANVAASYKLGDNRGKLTVGYNGRMKERSFDVMQLNFNILDGQQSTTKMDPNNLNQYLGAAGYGTFYNIIGLAGNAFQNYNGDQDIHAGFATMDYKLTDRLTGVLGVRYENIKQYVDFYSIEYSRGKNTLKKNGLLPSLNLKYELNAKNNLRLGASKTYTLPQFKERARFPYEEVTQTFVGNQYLYASDNYNLDLKWEMFPREGELYSVTAFGKYIQNPINEIVVSSTSNDVSYANTGDKGYVYGVEIEAKKYLLDLTNDKLSIGFNTAIMKTDQKFNPEKVFKDTDGLINIDPTSTSSKFTGASDFIVNADLSYLKNFDAKRNLSATILYNYYSDKLNAIGTGGRGNLVDKGLGTLDFVLKSKLTKHLGVDLTARNILNPSFERWQQNETPVKVMSYKRGATFSLGVNYKF</sequence>
<keyword evidence="4" id="KW-0798">TonB box</keyword>
<dbReference type="SUPFAM" id="SSF56935">
    <property type="entry name" value="Porins"/>
    <property type="match status" value="1"/>
</dbReference>
<evidence type="ECO:0000259" key="7">
    <source>
        <dbReference type="Pfam" id="PF07715"/>
    </source>
</evidence>
<evidence type="ECO:0000256" key="4">
    <source>
        <dbReference type="RuleBase" id="RU003357"/>
    </source>
</evidence>
<dbReference type="PANTHER" id="PTHR40980">
    <property type="entry name" value="PLUG DOMAIN-CONTAINING PROTEIN"/>
    <property type="match status" value="1"/>
</dbReference>
<keyword evidence="3" id="KW-0998">Cell outer membrane</keyword>
<evidence type="ECO:0000256" key="5">
    <source>
        <dbReference type="SAM" id="SignalP"/>
    </source>
</evidence>
<dbReference type="OrthoDB" id="9768470at2"/>
<dbReference type="AlphaFoldDB" id="A0A4R6WQ02"/>
<dbReference type="Gene3D" id="2.60.40.1120">
    <property type="entry name" value="Carboxypeptidase-like, regulatory domain"/>
    <property type="match status" value="1"/>
</dbReference>
<dbReference type="InterPro" id="IPR008969">
    <property type="entry name" value="CarboxyPept-like_regulatory"/>
</dbReference>
<dbReference type="InterPro" id="IPR000531">
    <property type="entry name" value="Beta-barrel_TonB"/>
</dbReference>
<comment type="subcellular location">
    <subcellularLocation>
        <location evidence="1 4">Cell outer membrane</location>
    </subcellularLocation>
</comment>
<evidence type="ECO:0000313" key="8">
    <source>
        <dbReference type="EMBL" id="TDQ81264.1"/>
    </source>
</evidence>
<reference evidence="8 9" key="1">
    <citation type="submission" date="2019-03" db="EMBL/GenBank/DDBJ databases">
        <title>Genomic Encyclopedia of Archaeal and Bacterial Type Strains, Phase II (KMG-II): from individual species to whole genera.</title>
        <authorList>
            <person name="Goeker M."/>
        </authorList>
    </citation>
    <scope>NUCLEOTIDE SEQUENCE [LARGE SCALE GENOMIC DNA]</scope>
    <source>
        <strain evidence="8 9">DSM 28353</strain>
    </source>
</reference>
<dbReference type="EMBL" id="SNYV01000004">
    <property type="protein sequence ID" value="TDQ81264.1"/>
    <property type="molecule type" value="Genomic_DNA"/>
</dbReference>
<gene>
    <name evidence="8" type="ORF">CLV99_0385</name>
</gene>
<feature type="domain" description="TonB-dependent receptor-like beta-barrel" evidence="6">
    <location>
        <begin position="486"/>
        <end position="915"/>
    </location>
</feature>
<feature type="chain" id="PRO_5020181088" evidence="5">
    <location>
        <begin position="26"/>
        <end position="949"/>
    </location>
</feature>
<dbReference type="RefSeq" id="WP_133582795.1">
    <property type="nucleotide sequence ID" value="NZ_SNYV01000004.1"/>
</dbReference>
<organism evidence="8 9">
    <name type="scientific">Sphingobacterium yanglingense</name>
    <dbReference type="NCBI Taxonomy" id="1437280"/>
    <lineage>
        <taxon>Bacteria</taxon>
        <taxon>Pseudomonadati</taxon>
        <taxon>Bacteroidota</taxon>
        <taxon>Sphingobacteriia</taxon>
        <taxon>Sphingobacteriales</taxon>
        <taxon>Sphingobacteriaceae</taxon>
        <taxon>Sphingobacterium</taxon>
    </lineage>
</organism>
<dbReference type="InterPro" id="IPR037066">
    <property type="entry name" value="Plug_dom_sf"/>
</dbReference>
<dbReference type="GO" id="GO:0009279">
    <property type="term" value="C:cell outer membrane"/>
    <property type="evidence" value="ECO:0007669"/>
    <property type="project" value="UniProtKB-SubCell"/>
</dbReference>
<dbReference type="Gene3D" id="2.170.130.10">
    <property type="entry name" value="TonB-dependent receptor, plug domain"/>
    <property type="match status" value="1"/>
</dbReference>
<keyword evidence="9" id="KW-1185">Reference proteome</keyword>
<protein>
    <submittedName>
        <fullName evidence="8">TonB-dependent receptor</fullName>
    </submittedName>
</protein>
<evidence type="ECO:0000256" key="3">
    <source>
        <dbReference type="ARBA" id="ARBA00023237"/>
    </source>
</evidence>
<evidence type="ECO:0000313" key="9">
    <source>
        <dbReference type="Proteomes" id="UP000295292"/>
    </source>
</evidence>